<proteinExistence type="predicted"/>
<evidence type="ECO:0000313" key="3">
    <source>
        <dbReference type="Proteomes" id="UP000612362"/>
    </source>
</evidence>
<evidence type="ECO:0000256" key="1">
    <source>
        <dbReference type="SAM" id="SignalP"/>
    </source>
</evidence>
<keyword evidence="3" id="KW-1185">Reference proteome</keyword>
<evidence type="ECO:0000313" key="2">
    <source>
        <dbReference type="EMBL" id="GHO44985.1"/>
    </source>
</evidence>
<dbReference type="Proteomes" id="UP000612362">
    <property type="component" value="Unassembled WGS sequence"/>
</dbReference>
<dbReference type="EMBL" id="BNJF01000001">
    <property type="protein sequence ID" value="GHO44985.1"/>
    <property type="molecule type" value="Genomic_DNA"/>
</dbReference>
<protein>
    <submittedName>
        <fullName evidence="2">Uncharacterized protein</fullName>
    </submittedName>
</protein>
<reference evidence="2" key="1">
    <citation type="submission" date="2020-10" db="EMBL/GenBank/DDBJ databases">
        <title>Taxonomic study of unclassified bacteria belonging to the class Ktedonobacteria.</title>
        <authorList>
            <person name="Yabe S."/>
            <person name="Wang C.M."/>
            <person name="Zheng Y."/>
            <person name="Sakai Y."/>
            <person name="Cavaletti L."/>
            <person name="Monciardini P."/>
            <person name="Donadio S."/>
        </authorList>
    </citation>
    <scope>NUCLEOTIDE SEQUENCE</scope>
    <source>
        <strain evidence="2">SOSP1-1</strain>
    </source>
</reference>
<comment type="caution">
    <text evidence="2">The sequence shown here is derived from an EMBL/GenBank/DDBJ whole genome shotgun (WGS) entry which is preliminary data.</text>
</comment>
<dbReference type="AlphaFoldDB" id="A0A8J3I1C7"/>
<feature type="signal peptide" evidence="1">
    <location>
        <begin position="1"/>
        <end position="19"/>
    </location>
</feature>
<organism evidence="2 3">
    <name type="scientific">Ktedonospora formicarum</name>
    <dbReference type="NCBI Taxonomy" id="2778364"/>
    <lineage>
        <taxon>Bacteria</taxon>
        <taxon>Bacillati</taxon>
        <taxon>Chloroflexota</taxon>
        <taxon>Ktedonobacteria</taxon>
        <taxon>Ktedonobacterales</taxon>
        <taxon>Ktedonobacteraceae</taxon>
        <taxon>Ktedonospora</taxon>
    </lineage>
</organism>
<name>A0A8J3I1C7_9CHLR</name>
<sequence length="234" mass="27484">MLNFASKRSNLLFTGFALAATAMTTTLVRYVHHEIQRRGYPSWEECQCDFKRKQAFFQVWHSRHQRRGATIVTQEWGTHLINPAPWLRRAFHHGSQALAVLNLGNHYVERVTLNPQEARNFVRSLQSESEEPESSVAELTEQHQMVWRREILHVPTHLFDPYIYRLYPVPVRIKDERQAHELPVLWDTNSDMPLTVEGPLLETPRETRIDYIGWTSSQVAYCTARVEKRKEHQG</sequence>
<accession>A0A8J3I1C7</accession>
<dbReference type="RefSeq" id="WP_220194346.1">
    <property type="nucleotide sequence ID" value="NZ_BNJF01000001.1"/>
</dbReference>
<gene>
    <name evidence="2" type="ORF">KSX_31480</name>
</gene>
<feature type="chain" id="PRO_5035153430" evidence="1">
    <location>
        <begin position="20"/>
        <end position="234"/>
    </location>
</feature>
<keyword evidence="1" id="KW-0732">Signal</keyword>